<evidence type="ECO:0000256" key="2">
    <source>
        <dbReference type="ARBA" id="ARBA00005684"/>
    </source>
</evidence>
<dbReference type="Pfam" id="PF02446">
    <property type="entry name" value="Glyco_hydro_77"/>
    <property type="match status" value="1"/>
</dbReference>
<evidence type="ECO:0000313" key="11">
    <source>
        <dbReference type="Proteomes" id="UP000334923"/>
    </source>
</evidence>
<evidence type="ECO:0000313" key="10">
    <source>
        <dbReference type="EMBL" id="VVM06892.1"/>
    </source>
</evidence>
<comment type="catalytic activity">
    <reaction evidence="1">
        <text>Transfers a segment of a (1-&gt;4)-alpha-D-glucan to a new position in an acceptor, which may be glucose or a (1-&gt;4)-alpha-D-glucan.</text>
        <dbReference type="EC" id="2.4.1.25"/>
    </reaction>
</comment>
<dbReference type="PANTHER" id="PTHR32438:SF5">
    <property type="entry name" value="4-ALPHA-GLUCANOTRANSFERASE DPE1, CHLOROPLASTIC_AMYLOPLASTIC"/>
    <property type="match status" value="1"/>
</dbReference>
<dbReference type="EC" id="2.4.1.25" evidence="3"/>
<keyword evidence="6 10" id="KW-0808">Transferase</keyword>
<keyword evidence="11" id="KW-1185">Reference proteome</keyword>
<evidence type="ECO:0000256" key="7">
    <source>
        <dbReference type="ARBA" id="ARBA00023277"/>
    </source>
</evidence>
<dbReference type="GO" id="GO:0004134">
    <property type="term" value="F:4-alpha-glucanotransferase activity"/>
    <property type="evidence" value="ECO:0007669"/>
    <property type="project" value="UniProtKB-EC"/>
</dbReference>
<dbReference type="InterPro" id="IPR003385">
    <property type="entry name" value="Glyco_hydro_77"/>
</dbReference>
<keyword evidence="7" id="KW-0119">Carbohydrate metabolism</keyword>
<dbReference type="GO" id="GO:0005975">
    <property type="term" value="P:carbohydrate metabolic process"/>
    <property type="evidence" value="ECO:0007669"/>
    <property type="project" value="InterPro"/>
</dbReference>
<proteinExistence type="inferred from homology"/>
<accession>A0A5E6MBG0</accession>
<dbReference type="InterPro" id="IPR017853">
    <property type="entry name" value="GH"/>
</dbReference>
<reference evidence="10 11" key="1">
    <citation type="submission" date="2019-09" db="EMBL/GenBank/DDBJ databases">
        <authorList>
            <person name="Cremers G."/>
        </authorList>
    </citation>
    <scope>NUCLEOTIDE SEQUENCE [LARGE SCALE GENOMIC DNA]</scope>
    <source>
        <strain evidence="10">4A</strain>
    </source>
</reference>
<dbReference type="OrthoDB" id="9811841at2"/>
<evidence type="ECO:0000256" key="5">
    <source>
        <dbReference type="ARBA" id="ARBA00022676"/>
    </source>
</evidence>
<dbReference type="RefSeq" id="WP_142660293.1">
    <property type="nucleotide sequence ID" value="NZ_CABFVA020000076.1"/>
</dbReference>
<evidence type="ECO:0000256" key="6">
    <source>
        <dbReference type="ARBA" id="ARBA00022679"/>
    </source>
</evidence>
<comment type="similarity">
    <text evidence="2">Belongs to the disproportionating enzyme family.</text>
</comment>
<dbReference type="PANTHER" id="PTHR32438">
    <property type="entry name" value="4-ALPHA-GLUCANOTRANSFERASE DPE1, CHLOROPLASTIC/AMYLOPLASTIC"/>
    <property type="match status" value="1"/>
</dbReference>
<dbReference type="SUPFAM" id="SSF51445">
    <property type="entry name" value="(Trans)glycosidases"/>
    <property type="match status" value="1"/>
</dbReference>
<evidence type="ECO:0000256" key="9">
    <source>
        <dbReference type="ARBA" id="ARBA00031501"/>
    </source>
</evidence>
<evidence type="ECO:0000256" key="1">
    <source>
        <dbReference type="ARBA" id="ARBA00000439"/>
    </source>
</evidence>
<name>A0A5E6MBG0_9BACT</name>
<dbReference type="AlphaFoldDB" id="A0A5E6MBG0"/>
<dbReference type="Proteomes" id="UP000334923">
    <property type="component" value="Unassembled WGS sequence"/>
</dbReference>
<evidence type="ECO:0000256" key="4">
    <source>
        <dbReference type="ARBA" id="ARBA00020295"/>
    </source>
</evidence>
<dbReference type="Gene3D" id="3.20.20.80">
    <property type="entry name" value="Glycosidases"/>
    <property type="match status" value="1"/>
</dbReference>
<sequence length="562" mass="64647">MRIDLSERIVGLLTPVSALRRIGDLGIGDARAVREAIDFCAELGIHWLQLLPINETSGDNSPYNAISSLALEPALFTLEPDEVPGLEAADIPRGWIEEASIGDIIDYPRVKERKKTLLEKAFARFSEQRPPSWKEFQEFGRSHASWLKGYSLFRALLDRQGGDPRWDQWPPEIAHYRRALAWLRVERPRELLRKRSFYAFVQWVGYRQWKSVRDYADSRGIRLMGDIPFGISRYGSDVWTSPPLFDTSWCGGAPPERFFQSDAFIQKWGQNWGIPLYAWEKHEAEGFSWWRQRIARTLEIFHGFRIDHVLGFFRIYAFPWKPEENSAFLPLSPEEAQARAGGRVPHFIPASDEKLDAAAHNEARGVLLLHRLLAETGEAAVIAEDLGFVPFYVRPALSELGVPGFKIPIFEREEDHSYLPVSAYPRLSVATYATHDHPPLVCFYRDLVERWLSPNGHDAWLELQRLMSFLGWNPETPPREFSQELHRRMLQVLLDSPSWMVSILVSDLLGVDTRFNLPGAERNWIARLSLPLEEYQRRAPHAELLASFRKLAAESGRVARRS</sequence>
<keyword evidence="5 10" id="KW-0328">Glycosyltransferase</keyword>
<evidence type="ECO:0000256" key="8">
    <source>
        <dbReference type="ARBA" id="ARBA00031423"/>
    </source>
</evidence>
<protein>
    <recommendedName>
        <fullName evidence="4">4-alpha-glucanotransferase</fullName>
        <ecNumber evidence="3">2.4.1.25</ecNumber>
    </recommendedName>
    <alternativeName>
        <fullName evidence="8">Amylomaltase</fullName>
    </alternativeName>
    <alternativeName>
        <fullName evidence="9">Disproportionating enzyme</fullName>
    </alternativeName>
</protein>
<evidence type="ECO:0000256" key="3">
    <source>
        <dbReference type="ARBA" id="ARBA00012560"/>
    </source>
</evidence>
<gene>
    <name evidence="10" type="primary">malQ</name>
    <name evidence="10" type="ORF">MAMT_01452</name>
</gene>
<organism evidence="10 11">
    <name type="scientific">Methylacidimicrobium tartarophylax</name>
    <dbReference type="NCBI Taxonomy" id="1041768"/>
    <lineage>
        <taxon>Bacteria</taxon>
        <taxon>Pseudomonadati</taxon>
        <taxon>Verrucomicrobiota</taxon>
        <taxon>Methylacidimicrobium</taxon>
    </lineage>
</organism>
<dbReference type="EMBL" id="CABFVA020000076">
    <property type="protein sequence ID" value="VVM06892.1"/>
    <property type="molecule type" value="Genomic_DNA"/>
</dbReference>